<evidence type="ECO:0000313" key="4">
    <source>
        <dbReference type="EMBL" id="MSC57230.1"/>
    </source>
</evidence>
<gene>
    <name evidence="5" type="ORF">DW811_01465</name>
    <name evidence="2" type="ORF">ERS852490_00662</name>
    <name evidence="3" type="ORF">ERS852492_00009</name>
    <name evidence="4" type="ORF">GKE48_07195</name>
</gene>
<feature type="region of interest" description="Disordered" evidence="1">
    <location>
        <begin position="41"/>
        <end position="70"/>
    </location>
</feature>
<accession>A0A174Z0W6</accession>
<evidence type="ECO:0000313" key="5">
    <source>
        <dbReference type="EMBL" id="RHD11075.1"/>
    </source>
</evidence>
<evidence type="ECO:0000313" key="3">
    <source>
        <dbReference type="EMBL" id="CUQ79517.1"/>
    </source>
</evidence>
<evidence type="ECO:0000313" key="9">
    <source>
        <dbReference type="Proteomes" id="UP000481964"/>
    </source>
</evidence>
<organism evidence="3 7">
    <name type="scientific">Lachnospira eligens</name>
    <dbReference type="NCBI Taxonomy" id="39485"/>
    <lineage>
        <taxon>Bacteria</taxon>
        <taxon>Bacillati</taxon>
        <taxon>Bacillota</taxon>
        <taxon>Clostridia</taxon>
        <taxon>Lachnospirales</taxon>
        <taxon>Lachnospiraceae</taxon>
        <taxon>Lachnospira</taxon>
    </lineage>
</organism>
<feature type="compositionally biased region" description="Low complexity" evidence="1">
    <location>
        <begin position="59"/>
        <end position="68"/>
    </location>
</feature>
<evidence type="ECO:0000313" key="8">
    <source>
        <dbReference type="Proteomes" id="UP000284794"/>
    </source>
</evidence>
<reference evidence="4 9" key="3">
    <citation type="journal article" date="2019" name="Nat. Med.">
        <title>A library of human gut bacterial isolates paired with longitudinal multiomics data enables mechanistic microbiome research.</title>
        <authorList>
            <person name="Poyet M."/>
            <person name="Groussin M."/>
            <person name="Gibbons S.M."/>
            <person name="Avila-Pacheco J."/>
            <person name="Jiang X."/>
            <person name="Kearney S.M."/>
            <person name="Perrotta A.R."/>
            <person name="Berdy B."/>
            <person name="Zhao S."/>
            <person name="Lieberman T.D."/>
            <person name="Swanson P.K."/>
            <person name="Smith M."/>
            <person name="Roesemann S."/>
            <person name="Alexander J.E."/>
            <person name="Rich S.A."/>
            <person name="Livny J."/>
            <person name="Vlamakis H."/>
            <person name="Clish C."/>
            <person name="Bullock K."/>
            <person name="Deik A."/>
            <person name="Scott J."/>
            <person name="Pierce K.A."/>
            <person name="Xavier R.J."/>
            <person name="Alm E.J."/>
        </authorList>
    </citation>
    <scope>NUCLEOTIDE SEQUENCE [LARGE SCALE GENOMIC DNA]</scope>
    <source>
        <strain evidence="4 9">BIOML-A1</strain>
    </source>
</reference>
<dbReference type="EMBL" id="CZBV01000001">
    <property type="protein sequence ID" value="CUQ79517.1"/>
    <property type="molecule type" value="Genomic_DNA"/>
</dbReference>
<dbReference type="EMBL" id="QSIS01000001">
    <property type="protein sequence ID" value="RHD11075.1"/>
    <property type="molecule type" value="Genomic_DNA"/>
</dbReference>
<evidence type="ECO:0000313" key="2">
    <source>
        <dbReference type="EMBL" id="CUQ75768.1"/>
    </source>
</evidence>
<dbReference type="Proteomes" id="UP000481964">
    <property type="component" value="Unassembled WGS sequence"/>
</dbReference>
<dbReference type="RefSeq" id="WP_012739110.1">
    <property type="nucleotide sequence ID" value="NZ_CABIXW010000001.1"/>
</dbReference>
<dbReference type="GeneID" id="41355607"/>
<dbReference type="EMBL" id="CZBU01000002">
    <property type="protein sequence ID" value="CUQ75768.1"/>
    <property type="molecule type" value="Genomic_DNA"/>
</dbReference>
<reference evidence="6 7" key="1">
    <citation type="submission" date="2015-09" db="EMBL/GenBank/DDBJ databases">
        <authorList>
            <consortium name="Pathogen Informatics"/>
        </authorList>
    </citation>
    <scope>NUCLEOTIDE SEQUENCE [LARGE SCALE GENOMIC DNA]</scope>
    <source>
        <strain evidence="2 6">2789STDY5834875</strain>
        <strain evidence="3 7">2789STDY5834878</strain>
    </source>
</reference>
<dbReference type="Proteomes" id="UP000095621">
    <property type="component" value="Unassembled WGS sequence"/>
</dbReference>
<protein>
    <submittedName>
        <fullName evidence="3">Uncharacterized protein</fullName>
    </submittedName>
</protein>
<dbReference type="Proteomes" id="UP000284794">
    <property type="component" value="Unassembled WGS sequence"/>
</dbReference>
<reference evidence="5 8" key="2">
    <citation type="submission" date="2018-08" db="EMBL/GenBank/DDBJ databases">
        <title>A genome reference for cultivated species of the human gut microbiota.</title>
        <authorList>
            <person name="Zou Y."/>
            <person name="Xue W."/>
            <person name="Luo G."/>
        </authorList>
    </citation>
    <scope>NUCLEOTIDE SEQUENCE [LARGE SCALE GENOMIC DNA]</scope>
    <source>
        <strain evidence="5 8">AM32-2AC</strain>
    </source>
</reference>
<feature type="compositionally biased region" description="Basic and acidic residues" evidence="1">
    <location>
        <begin position="43"/>
        <end position="58"/>
    </location>
</feature>
<dbReference type="AlphaFoldDB" id="A0A174Z0W6"/>
<proteinExistence type="predicted"/>
<name>A0A174Z0W6_9FIRM</name>
<evidence type="ECO:0000313" key="7">
    <source>
        <dbReference type="Proteomes" id="UP000095780"/>
    </source>
</evidence>
<dbReference type="Proteomes" id="UP000095780">
    <property type="component" value="Unassembled WGS sequence"/>
</dbReference>
<evidence type="ECO:0000256" key="1">
    <source>
        <dbReference type="SAM" id="MobiDB-lite"/>
    </source>
</evidence>
<evidence type="ECO:0000313" key="6">
    <source>
        <dbReference type="Proteomes" id="UP000095621"/>
    </source>
</evidence>
<sequence>MKKKIKSAVISIAVIAVLLLSILIGVKNGTLDKLTKEMPTLETKQEETKKSAENESQKNESSNSVRIRNSSRRDIANVGQQFELRNNDVKYTYDENNRETYNVFYITVKSVNISRQCDFDINRIDFGLSTKRDSMDNNDNFISDYYYMTVELEVTKDINDNEMFADDYNNLQTLWTSVKVNKDGTYNKIKDYENVGSSSDNTHGNVHFEKGETKTITLYYLITDEEFENETLAIDFHYYGSPCKGTLAIVHEPEEN</sequence>
<dbReference type="EMBL" id="WKRD01000005">
    <property type="protein sequence ID" value="MSC57230.1"/>
    <property type="molecule type" value="Genomic_DNA"/>
</dbReference>